<sequence length="577" mass="61846">MSPSCRLPPLLLFLPVVFSAVTHIKNHWNGGFEAETCVPVTQELNGWTLRLKFDQDVWWIEIWIGSPNKISNREYTVSSGSHQNPGDQICFNFLGHGAGDISPTATVTIDGQSGGGAPQGGSQAGSGPSNTGGGGTGGKKNYGEALGKSILFYNAQRSGKLPANNPIPWRGDSNTGDCVPGGWHDAGDHVKFGLPLSSTATLLGWSLVQFKDGYEKAGQLDQMYDMIKWVYDYFLLAWNPGKQELCVQVGDGNADHTFWGRPEDMHMARPCKYVNGGTPGADIAGGTAAAMAAGSIGYKDKDAGYANRLLEAAKSLYNFAKGHRGVFTGGAPFYGSSGDSDEMCEAAMWLFKATGDQGYLNDAKGFVDLGTAWGLGWDDKKIACQGLLYEATKEGQYKGAVEAFFNSWFPGGGITYTPCGQAWRDKWGSNRYAGNSAFMALLAAEMGIQPDKYRKWAVEQINYILGDNRHDGGCYSFEIGYGSKYPRNPHHRAASCPDRPAPCGDAQLYAGGSSPQILQGALVGGPDANDNYQDVRTDYVQNEVALDYNAGFHGALSGIVHLEAAGAMPATNNKCPC</sequence>
<dbReference type="InterPro" id="IPR008928">
    <property type="entry name" value="6-hairpin_glycosidase_sf"/>
</dbReference>
<gene>
    <name evidence="12" type="ORF">PoB_005067900</name>
</gene>
<evidence type="ECO:0000256" key="6">
    <source>
        <dbReference type="ARBA" id="ARBA00023295"/>
    </source>
</evidence>
<evidence type="ECO:0000256" key="9">
    <source>
        <dbReference type="RuleBase" id="RU361166"/>
    </source>
</evidence>
<evidence type="ECO:0000256" key="5">
    <source>
        <dbReference type="ARBA" id="ARBA00023277"/>
    </source>
</evidence>
<dbReference type="EMBL" id="BLXT01005595">
    <property type="protein sequence ID" value="GFO24174.1"/>
    <property type="molecule type" value="Genomic_DNA"/>
</dbReference>
<evidence type="ECO:0000256" key="7">
    <source>
        <dbReference type="ARBA" id="ARBA00023326"/>
    </source>
</evidence>
<comment type="similarity">
    <text evidence="2 8 9">Belongs to the glycosyl hydrolase 9 (cellulase E) family.</text>
</comment>
<keyword evidence="4 9" id="KW-0136">Cellulose degradation</keyword>
<evidence type="ECO:0000256" key="1">
    <source>
        <dbReference type="ARBA" id="ARBA00000966"/>
    </source>
</evidence>
<dbReference type="InterPro" id="IPR033126">
    <property type="entry name" value="Glyco_hydro_9_Asp/Glu_AS"/>
</dbReference>
<dbReference type="InterPro" id="IPR008965">
    <property type="entry name" value="CBM2/CBM3_carb-bd_dom_sf"/>
</dbReference>
<dbReference type="InterPro" id="IPR001701">
    <property type="entry name" value="Glyco_hydro_9"/>
</dbReference>
<keyword evidence="3 8" id="KW-0378">Hydrolase</keyword>
<dbReference type="SUPFAM" id="SSF49384">
    <property type="entry name" value="Carbohydrate-binding domain"/>
    <property type="match status" value="1"/>
</dbReference>
<comment type="caution">
    <text evidence="12">The sequence shown here is derived from an EMBL/GenBank/DDBJ whole genome shotgun (WGS) entry which is preliminary data.</text>
</comment>
<keyword evidence="9" id="KW-0732">Signal</keyword>
<proteinExistence type="inferred from homology"/>
<dbReference type="AlphaFoldDB" id="A0AAV4BZ77"/>
<evidence type="ECO:0000256" key="2">
    <source>
        <dbReference type="ARBA" id="ARBA00007072"/>
    </source>
</evidence>
<dbReference type="InterPro" id="IPR012291">
    <property type="entry name" value="CBM2_carb-bd_dom_sf"/>
</dbReference>
<feature type="signal peptide" evidence="9">
    <location>
        <begin position="1"/>
        <end position="19"/>
    </location>
</feature>
<dbReference type="SUPFAM" id="SSF48208">
    <property type="entry name" value="Six-hairpin glycosidases"/>
    <property type="match status" value="1"/>
</dbReference>
<keyword evidence="5 8" id="KW-0119">Carbohydrate metabolism</keyword>
<keyword evidence="13" id="KW-1185">Reference proteome</keyword>
<organism evidence="12 13">
    <name type="scientific">Plakobranchus ocellatus</name>
    <dbReference type="NCBI Taxonomy" id="259542"/>
    <lineage>
        <taxon>Eukaryota</taxon>
        <taxon>Metazoa</taxon>
        <taxon>Spiralia</taxon>
        <taxon>Lophotrochozoa</taxon>
        <taxon>Mollusca</taxon>
        <taxon>Gastropoda</taxon>
        <taxon>Heterobranchia</taxon>
        <taxon>Euthyneura</taxon>
        <taxon>Panpulmonata</taxon>
        <taxon>Sacoglossa</taxon>
        <taxon>Placobranchoidea</taxon>
        <taxon>Plakobranchidae</taxon>
        <taxon>Plakobranchus</taxon>
    </lineage>
</organism>
<dbReference type="Gene3D" id="2.60.40.290">
    <property type="match status" value="1"/>
</dbReference>
<comment type="catalytic activity">
    <reaction evidence="1 9">
        <text>Endohydrolysis of (1-&gt;4)-beta-D-glucosidic linkages in cellulose, lichenin and cereal beta-D-glucans.</text>
        <dbReference type="EC" id="3.2.1.4"/>
    </reaction>
</comment>
<dbReference type="GO" id="GO:0008810">
    <property type="term" value="F:cellulase activity"/>
    <property type="evidence" value="ECO:0007669"/>
    <property type="project" value="UniProtKB-EC"/>
</dbReference>
<evidence type="ECO:0000313" key="12">
    <source>
        <dbReference type="EMBL" id="GFO24174.1"/>
    </source>
</evidence>
<evidence type="ECO:0000313" key="13">
    <source>
        <dbReference type="Proteomes" id="UP000735302"/>
    </source>
</evidence>
<dbReference type="GO" id="GO:0030245">
    <property type="term" value="P:cellulose catabolic process"/>
    <property type="evidence" value="ECO:0007669"/>
    <property type="project" value="UniProtKB-KW"/>
</dbReference>
<feature type="active site" evidence="8">
    <location>
        <position position="534"/>
    </location>
</feature>
<dbReference type="Pfam" id="PF00759">
    <property type="entry name" value="Glyco_hydro_9"/>
    <property type="match status" value="1"/>
</dbReference>
<feature type="chain" id="PRO_5043089006" description="Endoglucanase" evidence="9">
    <location>
        <begin position="20"/>
        <end position="577"/>
    </location>
</feature>
<feature type="active site" evidence="8">
    <location>
        <position position="543"/>
    </location>
</feature>
<feature type="region of interest" description="Disordered" evidence="10">
    <location>
        <begin position="104"/>
        <end position="139"/>
    </location>
</feature>
<dbReference type="InterPro" id="IPR012341">
    <property type="entry name" value="6hp_glycosidase-like_sf"/>
</dbReference>
<name>A0AAV4BZ77_9GAST</name>
<evidence type="ECO:0000259" key="11">
    <source>
        <dbReference type="Pfam" id="PF00759"/>
    </source>
</evidence>
<feature type="compositionally biased region" description="Gly residues" evidence="10">
    <location>
        <begin position="112"/>
        <end position="139"/>
    </location>
</feature>
<evidence type="ECO:0000256" key="10">
    <source>
        <dbReference type="SAM" id="MobiDB-lite"/>
    </source>
</evidence>
<protein>
    <recommendedName>
        <fullName evidence="9">Endoglucanase</fullName>
        <ecNumber evidence="9">3.2.1.4</ecNumber>
    </recommendedName>
</protein>
<dbReference type="PANTHER" id="PTHR22298">
    <property type="entry name" value="ENDO-1,4-BETA-GLUCANASE"/>
    <property type="match status" value="1"/>
</dbReference>
<dbReference type="Gene3D" id="1.50.10.10">
    <property type="match status" value="1"/>
</dbReference>
<accession>A0AAV4BZ77</accession>
<keyword evidence="6 8" id="KW-0326">Glycosidase</keyword>
<reference evidence="12 13" key="1">
    <citation type="journal article" date="2021" name="Elife">
        <title>Chloroplast acquisition without the gene transfer in kleptoplastic sea slugs, Plakobranchus ocellatus.</title>
        <authorList>
            <person name="Maeda T."/>
            <person name="Takahashi S."/>
            <person name="Yoshida T."/>
            <person name="Shimamura S."/>
            <person name="Takaki Y."/>
            <person name="Nagai Y."/>
            <person name="Toyoda A."/>
            <person name="Suzuki Y."/>
            <person name="Arimoto A."/>
            <person name="Ishii H."/>
            <person name="Satoh N."/>
            <person name="Nishiyama T."/>
            <person name="Hasebe M."/>
            <person name="Maruyama T."/>
            <person name="Minagawa J."/>
            <person name="Obokata J."/>
            <person name="Shigenobu S."/>
        </authorList>
    </citation>
    <scope>NUCLEOTIDE SEQUENCE [LARGE SCALE GENOMIC DNA]</scope>
</reference>
<evidence type="ECO:0000256" key="8">
    <source>
        <dbReference type="PROSITE-ProRule" id="PRU10060"/>
    </source>
</evidence>
<evidence type="ECO:0000256" key="3">
    <source>
        <dbReference type="ARBA" id="ARBA00022801"/>
    </source>
</evidence>
<dbReference type="Proteomes" id="UP000735302">
    <property type="component" value="Unassembled WGS sequence"/>
</dbReference>
<keyword evidence="7 8" id="KW-0624">Polysaccharide degradation</keyword>
<dbReference type="EC" id="3.2.1.4" evidence="9"/>
<dbReference type="PROSITE" id="PS00698">
    <property type="entry name" value="GH9_3"/>
    <property type="match status" value="1"/>
</dbReference>
<evidence type="ECO:0000256" key="4">
    <source>
        <dbReference type="ARBA" id="ARBA00023001"/>
    </source>
</evidence>
<dbReference type="GO" id="GO:0030247">
    <property type="term" value="F:polysaccharide binding"/>
    <property type="evidence" value="ECO:0007669"/>
    <property type="project" value="InterPro"/>
</dbReference>
<feature type="domain" description="Glycoside hydrolase family 9" evidence="11">
    <location>
        <begin position="142"/>
        <end position="556"/>
    </location>
</feature>